<evidence type="ECO:0000259" key="5">
    <source>
        <dbReference type="Pfam" id="PF16135"/>
    </source>
</evidence>
<keyword evidence="3 4" id="KW-0539">Nucleus</keyword>
<evidence type="ECO:0000313" key="6">
    <source>
        <dbReference type="EMBL" id="OIT21220.1"/>
    </source>
</evidence>
<comment type="function">
    <text evidence="4">Acts as a negative regulator of abscisic acid (ABA) response.</text>
</comment>
<dbReference type="InterPro" id="IPR031307">
    <property type="entry name" value="Ninja_fam"/>
</dbReference>
<dbReference type="Pfam" id="PF16135">
    <property type="entry name" value="TDBD"/>
    <property type="match status" value="1"/>
</dbReference>
<dbReference type="GO" id="GO:0045892">
    <property type="term" value="P:negative regulation of DNA-templated transcription"/>
    <property type="evidence" value="ECO:0007669"/>
    <property type="project" value="TreeGrafter"/>
</dbReference>
<evidence type="ECO:0000256" key="3">
    <source>
        <dbReference type="ARBA" id="ARBA00023242"/>
    </source>
</evidence>
<dbReference type="GO" id="GO:0005634">
    <property type="term" value="C:nucleus"/>
    <property type="evidence" value="ECO:0007669"/>
    <property type="project" value="UniProtKB-SubCell"/>
</dbReference>
<proteinExistence type="inferred from homology"/>
<feature type="non-terminal residue" evidence="6">
    <location>
        <position position="289"/>
    </location>
</feature>
<dbReference type="PANTHER" id="PTHR31413:SF43">
    <property type="entry name" value="NINJA-FAMILY PROTEIN"/>
    <property type="match status" value="1"/>
</dbReference>
<dbReference type="InterPro" id="IPR032308">
    <property type="entry name" value="TDBD"/>
</dbReference>
<dbReference type="EMBL" id="MJEQ01004503">
    <property type="protein sequence ID" value="OIT21220.1"/>
    <property type="molecule type" value="Genomic_DNA"/>
</dbReference>
<dbReference type="PANTHER" id="PTHR31413">
    <property type="entry name" value="AFP HOMOLOG 2"/>
    <property type="match status" value="1"/>
</dbReference>
<comment type="caution">
    <text evidence="6">The sequence shown here is derived from an EMBL/GenBank/DDBJ whole genome shotgun (WGS) entry which is preliminary data.</text>
</comment>
<evidence type="ECO:0000256" key="1">
    <source>
        <dbReference type="ARBA" id="ARBA00004123"/>
    </source>
</evidence>
<organism evidence="6 7">
    <name type="scientific">Nicotiana attenuata</name>
    <name type="common">Coyote tobacco</name>
    <dbReference type="NCBI Taxonomy" id="49451"/>
    <lineage>
        <taxon>Eukaryota</taxon>
        <taxon>Viridiplantae</taxon>
        <taxon>Streptophyta</taxon>
        <taxon>Embryophyta</taxon>
        <taxon>Tracheophyta</taxon>
        <taxon>Spermatophyta</taxon>
        <taxon>Magnoliopsida</taxon>
        <taxon>eudicotyledons</taxon>
        <taxon>Gunneridae</taxon>
        <taxon>Pentapetalae</taxon>
        <taxon>asterids</taxon>
        <taxon>lamiids</taxon>
        <taxon>Solanales</taxon>
        <taxon>Solanaceae</taxon>
        <taxon>Nicotianoideae</taxon>
        <taxon>Nicotianeae</taxon>
        <taxon>Nicotiana</taxon>
    </lineage>
</organism>
<dbReference type="OMA" id="PFANSEM"/>
<dbReference type="Proteomes" id="UP000187609">
    <property type="component" value="Unassembled WGS sequence"/>
</dbReference>
<gene>
    <name evidence="6" type="primary">AFP2_0</name>
    <name evidence="6" type="ORF">A4A49_35143</name>
</gene>
<dbReference type="AlphaFoldDB" id="A0A1J6JXP4"/>
<name>A0A1J6JXP4_NICAT</name>
<reference evidence="6" key="1">
    <citation type="submission" date="2016-11" db="EMBL/GenBank/DDBJ databases">
        <title>The genome of Nicotiana attenuata.</title>
        <authorList>
            <person name="Xu S."/>
            <person name="Brockmoeller T."/>
            <person name="Gaquerel E."/>
            <person name="Navarro A."/>
            <person name="Kuhl H."/>
            <person name="Gase K."/>
            <person name="Ling Z."/>
            <person name="Zhou W."/>
            <person name="Kreitzer C."/>
            <person name="Stanke M."/>
            <person name="Tang H."/>
            <person name="Lyons E."/>
            <person name="Pandey P."/>
            <person name="Pandey S.P."/>
            <person name="Timmermann B."/>
            <person name="Baldwin I.T."/>
        </authorList>
    </citation>
    <scope>NUCLEOTIDE SEQUENCE [LARGE SCALE GENOMIC DNA]</scope>
    <source>
        <strain evidence="6">UT</strain>
    </source>
</reference>
<keyword evidence="7" id="KW-1185">Reference proteome</keyword>
<feature type="domain" description="Tify" evidence="5">
    <location>
        <begin position="254"/>
        <end position="288"/>
    </location>
</feature>
<comment type="subcellular location">
    <subcellularLocation>
        <location evidence="1 4">Nucleus</location>
    </subcellularLocation>
</comment>
<dbReference type="STRING" id="49451.A0A1J6JXP4"/>
<comment type="similarity">
    <text evidence="2 4">Belongs to the Ninja family.</text>
</comment>
<dbReference type="Gramene" id="OIT21220">
    <property type="protein sequence ID" value="OIT21220"/>
    <property type="gene ID" value="A4A49_35143"/>
</dbReference>
<protein>
    <recommendedName>
        <fullName evidence="4">Ninja-family protein</fullName>
    </recommendedName>
    <alternativeName>
        <fullName evidence="4">ABI-binding protein</fullName>
    </alternativeName>
</protein>
<evidence type="ECO:0000313" key="7">
    <source>
        <dbReference type="Proteomes" id="UP000187609"/>
    </source>
</evidence>
<accession>A0A1J6JXP4</accession>
<dbReference type="GO" id="GO:0007165">
    <property type="term" value="P:signal transduction"/>
    <property type="evidence" value="ECO:0007669"/>
    <property type="project" value="InterPro"/>
</dbReference>
<sequence length="289" mass="32474">MAAPKGNVVAKILSSLSRNKQNSQNTELTYTSEQEIDLQLSLGGSYNKNPNQNPMPQPFLGIPFANSEMVPISYLGTSNVTYKVMRRMEEMRRSYENEQRQNAMIIKEHRITPRATNNSIFRPATKNIRSHGNNRSEDTSEIYVLDSTPPYNQEEEGSSIVVPPKTIEKRIATLSTSVSTPGMTRRKGIVLSSPENVIPESIYGQKPLKKAKYCDNNGVILMDANYLLKTMPRVTTSIDGKQTEGILYNFGKDKRVSIVCLCHGMFFTPAEFVKHNGGNEVDNPMKYIK</sequence>
<evidence type="ECO:0000256" key="2">
    <source>
        <dbReference type="ARBA" id="ARBA00006081"/>
    </source>
</evidence>
<evidence type="ECO:0000256" key="4">
    <source>
        <dbReference type="RuleBase" id="RU369029"/>
    </source>
</evidence>